<accession>A0A5E4QSZ6</accession>
<evidence type="ECO:0000313" key="1">
    <source>
        <dbReference type="EMBL" id="VVD01496.1"/>
    </source>
</evidence>
<protein>
    <submittedName>
        <fullName evidence="1">Uncharacterized protein</fullName>
    </submittedName>
</protein>
<reference evidence="1 2" key="1">
    <citation type="submission" date="2017-07" db="EMBL/GenBank/DDBJ databases">
        <authorList>
            <person name="Talla V."/>
            <person name="Backstrom N."/>
        </authorList>
    </citation>
    <scope>NUCLEOTIDE SEQUENCE [LARGE SCALE GENOMIC DNA]</scope>
</reference>
<evidence type="ECO:0000313" key="2">
    <source>
        <dbReference type="Proteomes" id="UP000324832"/>
    </source>
</evidence>
<keyword evidence="2" id="KW-1185">Reference proteome</keyword>
<proteinExistence type="predicted"/>
<dbReference type="AlphaFoldDB" id="A0A5E4QSZ6"/>
<dbReference type="Proteomes" id="UP000324832">
    <property type="component" value="Unassembled WGS sequence"/>
</dbReference>
<sequence>MKSRFMSPLRLYDAVCQELPTSQQGQFHNISIDTILSLNCNQKISKQDELIVKQENSEFGVEEQQSKVMPAVMNRKP</sequence>
<dbReference type="EMBL" id="FZQP02005388">
    <property type="protein sequence ID" value="VVD01496.1"/>
    <property type="molecule type" value="Genomic_DNA"/>
</dbReference>
<feature type="non-terminal residue" evidence="1">
    <location>
        <position position="77"/>
    </location>
</feature>
<name>A0A5E4QSZ6_9NEOP</name>
<gene>
    <name evidence="1" type="ORF">LSINAPIS_LOCUS11904</name>
</gene>
<organism evidence="1 2">
    <name type="scientific">Leptidea sinapis</name>
    <dbReference type="NCBI Taxonomy" id="189913"/>
    <lineage>
        <taxon>Eukaryota</taxon>
        <taxon>Metazoa</taxon>
        <taxon>Ecdysozoa</taxon>
        <taxon>Arthropoda</taxon>
        <taxon>Hexapoda</taxon>
        <taxon>Insecta</taxon>
        <taxon>Pterygota</taxon>
        <taxon>Neoptera</taxon>
        <taxon>Endopterygota</taxon>
        <taxon>Lepidoptera</taxon>
        <taxon>Glossata</taxon>
        <taxon>Ditrysia</taxon>
        <taxon>Papilionoidea</taxon>
        <taxon>Pieridae</taxon>
        <taxon>Dismorphiinae</taxon>
        <taxon>Leptidea</taxon>
    </lineage>
</organism>